<dbReference type="KEGG" id="pfj:MYCFIDRAFT_177096"/>
<dbReference type="AlphaFoldDB" id="M2ZM24"/>
<sequence>MSNRILCAQSVKCADEANVQNLGELTNGSIKRTAHMLYFCAMYSHGHMQVVHWQICVQLRSHLVIHCTPLGGWDSSDLHVPSPAVEDADRQDRLLWLGYMVGQVQKQEQKRWEKSQAIERPEPKRLQTLTRLTSSSATTPARRLEKTLMSQHHQKALKETIAISLVKELRIVKNVHPPILPAMLLNNDSNATPYSIP</sequence>
<proteinExistence type="predicted"/>
<dbReference type="GeneID" id="19333690"/>
<dbReference type="RefSeq" id="XP_007929168.1">
    <property type="nucleotide sequence ID" value="XM_007930977.1"/>
</dbReference>
<gene>
    <name evidence="1" type="ORF">MYCFIDRAFT_177096</name>
</gene>
<evidence type="ECO:0000313" key="1">
    <source>
        <dbReference type="EMBL" id="EME80119.1"/>
    </source>
</evidence>
<reference evidence="1 2" key="1">
    <citation type="journal article" date="2012" name="PLoS Pathog.">
        <title>Diverse lifestyles and strategies of plant pathogenesis encoded in the genomes of eighteen Dothideomycetes fungi.</title>
        <authorList>
            <person name="Ohm R.A."/>
            <person name="Feau N."/>
            <person name="Henrissat B."/>
            <person name="Schoch C.L."/>
            <person name="Horwitz B.A."/>
            <person name="Barry K.W."/>
            <person name="Condon B.J."/>
            <person name="Copeland A.C."/>
            <person name="Dhillon B."/>
            <person name="Glaser F."/>
            <person name="Hesse C.N."/>
            <person name="Kosti I."/>
            <person name="LaButti K."/>
            <person name="Lindquist E.A."/>
            <person name="Lucas S."/>
            <person name="Salamov A.A."/>
            <person name="Bradshaw R.E."/>
            <person name="Ciuffetti L."/>
            <person name="Hamelin R.C."/>
            <person name="Kema G.H.J."/>
            <person name="Lawrence C."/>
            <person name="Scott J.A."/>
            <person name="Spatafora J.W."/>
            <person name="Turgeon B.G."/>
            <person name="de Wit P.J.G.M."/>
            <person name="Zhong S."/>
            <person name="Goodwin S.B."/>
            <person name="Grigoriev I.V."/>
        </authorList>
    </citation>
    <scope>NUCLEOTIDE SEQUENCE [LARGE SCALE GENOMIC DNA]</scope>
    <source>
        <strain evidence="1 2">CIRAD86</strain>
    </source>
</reference>
<accession>M2ZM24</accession>
<evidence type="ECO:0000313" key="2">
    <source>
        <dbReference type="Proteomes" id="UP000016932"/>
    </source>
</evidence>
<dbReference type="EMBL" id="KB446561">
    <property type="protein sequence ID" value="EME80119.1"/>
    <property type="molecule type" value="Genomic_DNA"/>
</dbReference>
<name>M2ZM24_PSEFD</name>
<protein>
    <submittedName>
        <fullName evidence="1">Uncharacterized protein</fullName>
    </submittedName>
</protein>
<organism evidence="1 2">
    <name type="scientific">Pseudocercospora fijiensis (strain CIRAD86)</name>
    <name type="common">Black leaf streak disease fungus</name>
    <name type="synonym">Mycosphaerella fijiensis</name>
    <dbReference type="NCBI Taxonomy" id="383855"/>
    <lineage>
        <taxon>Eukaryota</taxon>
        <taxon>Fungi</taxon>
        <taxon>Dikarya</taxon>
        <taxon>Ascomycota</taxon>
        <taxon>Pezizomycotina</taxon>
        <taxon>Dothideomycetes</taxon>
        <taxon>Dothideomycetidae</taxon>
        <taxon>Mycosphaerellales</taxon>
        <taxon>Mycosphaerellaceae</taxon>
        <taxon>Pseudocercospora</taxon>
    </lineage>
</organism>
<dbReference type="HOGENOM" id="CLU_1384707_0_0_1"/>
<keyword evidence="2" id="KW-1185">Reference proteome</keyword>
<dbReference type="Proteomes" id="UP000016932">
    <property type="component" value="Unassembled WGS sequence"/>
</dbReference>
<dbReference type="VEuPathDB" id="FungiDB:MYCFIDRAFT_177096"/>